<accession>A0ABR9P4Q8</accession>
<proteinExistence type="predicted"/>
<keyword evidence="1" id="KW-0732">Signal</keyword>
<dbReference type="Proteomes" id="UP000806528">
    <property type="component" value="Unassembled WGS sequence"/>
</dbReference>
<organism evidence="2 3">
    <name type="scientific">Nocardiopsis coralli</name>
    <dbReference type="NCBI Taxonomy" id="2772213"/>
    <lineage>
        <taxon>Bacteria</taxon>
        <taxon>Bacillati</taxon>
        <taxon>Actinomycetota</taxon>
        <taxon>Actinomycetes</taxon>
        <taxon>Streptosporangiales</taxon>
        <taxon>Nocardiopsidaceae</taxon>
        <taxon>Nocardiopsis</taxon>
    </lineage>
</organism>
<keyword evidence="3" id="KW-1185">Reference proteome</keyword>
<dbReference type="RefSeq" id="WP_193121457.1">
    <property type="nucleotide sequence ID" value="NZ_JADBGI010000006.1"/>
</dbReference>
<feature type="signal peptide" evidence="1">
    <location>
        <begin position="1"/>
        <end position="29"/>
    </location>
</feature>
<evidence type="ECO:0000313" key="3">
    <source>
        <dbReference type="Proteomes" id="UP000806528"/>
    </source>
</evidence>
<dbReference type="EMBL" id="JADBGI010000006">
    <property type="protein sequence ID" value="MBE2998825.1"/>
    <property type="molecule type" value="Genomic_DNA"/>
</dbReference>
<evidence type="ECO:0000313" key="2">
    <source>
        <dbReference type="EMBL" id="MBE2998825.1"/>
    </source>
</evidence>
<reference evidence="2 3" key="1">
    <citation type="submission" date="2020-09" db="EMBL/GenBank/DDBJ databases">
        <title>Diversity and distribution of actinomycetes associated with coral in the coast of Hainan.</title>
        <authorList>
            <person name="Li F."/>
        </authorList>
    </citation>
    <scope>NUCLEOTIDE SEQUENCE [LARGE SCALE GENOMIC DNA]</scope>
    <source>
        <strain evidence="2 3">HNM0947</strain>
    </source>
</reference>
<name>A0ABR9P4Q8_9ACTN</name>
<evidence type="ECO:0000256" key="1">
    <source>
        <dbReference type="SAM" id="SignalP"/>
    </source>
</evidence>
<sequence length="134" mass="14033">MHSPLIRRLSFGVALAAASVFANTSPALASAPYNGVCGDGYNVVNSAAIPGGTVYLTYNNDNGENCVVVIREDVGAEMPMDAVLKAGSQAEWERDPGEWTTYAGPVYLEAAGECVDWGGTIGDEWVVRNGTNCG</sequence>
<feature type="chain" id="PRO_5045642269" evidence="1">
    <location>
        <begin position="30"/>
        <end position="134"/>
    </location>
</feature>
<protein>
    <submittedName>
        <fullName evidence="2">Spore-associated protein A</fullName>
    </submittedName>
</protein>
<gene>
    <name evidence="2" type="ORF">IDM40_08925</name>
</gene>
<comment type="caution">
    <text evidence="2">The sequence shown here is derived from an EMBL/GenBank/DDBJ whole genome shotgun (WGS) entry which is preliminary data.</text>
</comment>